<dbReference type="AlphaFoldDB" id="A0A6A3AKC6"/>
<evidence type="ECO:0000313" key="1">
    <source>
        <dbReference type="EMBL" id="KAE8703232.1"/>
    </source>
</evidence>
<evidence type="ECO:0008006" key="3">
    <source>
        <dbReference type="Google" id="ProtNLM"/>
    </source>
</evidence>
<sequence length="115" mass="13473">MEDSIWKVVWCKFVPPKVSGFVWKAVHQRLSVSTELCVWKVWQSWCSVWQINIVFPYNVKDLLQINKIRFQGSSFLVDQMFILALVQIGVWAKSIWPSLIQSVQDFVRCPDSIVI</sequence>
<comment type="caution">
    <text evidence="1">The sequence shown here is derived from an EMBL/GenBank/DDBJ whole genome shotgun (WGS) entry which is preliminary data.</text>
</comment>
<protein>
    <recommendedName>
        <fullName evidence="3">Reverse transcriptase zinc-binding domain-containing protein</fullName>
    </recommendedName>
</protein>
<reference evidence="1" key="1">
    <citation type="submission" date="2019-09" db="EMBL/GenBank/DDBJ databases">
        <title>Draft genome information of white flower Hibiscus syriacus.</title>
        <authorList>
            <person name="Kim Y.-M."/>
        </authorList>
    </citation>
    <scope>NUCLEOTIDE SEQUENCE [LARGE SCALE GENOMIC DNA]</scope>
    <source>
        <strain evidence="1">YM2019G1</strain>
    </source>
</reference>
<dbReference type="Proteomes" id="UP000436088">
    <property type="component" value="Unassembled WGS sequence"/>
</dbReference>
<keyword evidence="2" id="KW-1185">Reference proteome</keyword>
<organism evidence="1 2">
    <name type="scientific">Hibiscus syriacus</name>
    <name type="common">Rose of Sharon</name>
    <dbReference type="NCBI Taxonomy" id="106335"/>
    <lineage>
        <taxon>Eukaryota</taxon>
        <taxon>Viridiplantae</taxon>
        <taxon>Streptophyta</taxon>
        <taxon>Embryophyta</taxon>
        <taxon>Tracheophyta</taxon>
        <taxon>Spermatophyta</taxon>
        <taxon>Magnoliopsida</taxon>
        <taxon>eudicotyledons</taxon>
        <taxon>Gunneridae</taxon>
        <taxon>Pentapetalae</taxon>
        <taxon>rosids</taxon>
        <taxon>malvids</taxon>
        <taxon>Malvales</taxon>
        <taxon>Malvaceae</taxon>
        <taxon>Malvoideae</taxon>
        <taxon>Hibiscus</taxon>
    </lineage>
</organism>
<accession>A0A6A3AKC6</accession>
<gene>
    <name evidence="1" type="ORF">F3Y22_tig00110472pilonHSYRG00107</name>
</gene>
<proteinExistence type="predicted"/>
<evidence type="ECO:0000313" key="2">
    <source>
        <dbReference type="Proteomes" id="UP000436088"/>
    </source>
</evidence>
<name>A0A6A3AKC6_HIBSY</name>
<dbReference type="EMBL" id="VEPZ02001001">
    <property type="protein sequence ID" value="KAE8703232.1"/>
    <property type="molecule type" value="Genomic_DNA"/>
</dbReference>